<dbReference type="AlphaFoldDB" id="A0A7D9H6K2"/>
<keyword evidence="10" id="KW-1185">Reference proteome</keyword>
<dbReference type="Gene3D" id="3.40.50.720">
    <property type="entry name" value="NAD(P)-binding Rossmann-like Domain"/>
    <property type="match status" value="1"/>
</dbReference>
<keyword evidence="6" id="KW-0472">Membrane</keyword>
<keyword evidence="6" id="KW-0812">Transmembrane</keyword>
<evidence type="ECO:0000259" key="7">
    <source>
        <dbReference type="Pfam" id="PF01408"/>
    </source>
</evidence>
<evidence type="ECO:0000313" key="10">
    <source>
        <dbReference type="Proteomes" id="UP000478008"/>
    </source>
</evidence>
<feature type="transmembrane region" description="Helical" evidence="6">
    <location>
        <begin position="196"/>
        <end position="218"/>
    </location>
</feature>
<dbReference type="SUPFAM" id="SSF51735">
    <property type="entry name" value="NAD(P)-binding Rossmann-fold domains"/>
    <property type="match status" value="1"/>
</dbReference>
<comment type="similarity">
    <text evidence="1">Belongs to the Gfo/Idh/MocA family.</text>
</comment>
<dbReference type="GO" id="GO:0047837">
    <property type="term" value="F:D-xylose 1-dehydrogenase (NADP+) activity"/>
    <property type="evidence" value="ECO:0007669"/>
    <property type="project" value="UniProtKB-EC"/>
</dbReference>
<keyword evidence="6" id="KW-1133">Transmembrane helix</keyword>
<comment type="catalytic activity">
    <reaction evidence="5">
        <text>D-xylose + NADP(+) = D-xylono-1,5-lactone + NADPH + H(+)</text>
        <dbReference type="Rhea" id="RHEA:22000"/>
        <dbReference type="ChEBI" id="CHEBI:15378"/>
        <dbReference type="ChEBI" id="CHEBI:15867"/>
        <dbReference type="ChEBI" id="CHEBI:53455"/>
        <dbReference type="ChEBI" id="CHEBI:57783"/>
        <dbReference type="ChEBI" id="CHEBI:58349"/>
        <dbReference type="EC" id="1.1.1.179"/>
    </reaction>
</comment>
<accession>A0A7D9H6K2</accession>
<dbReference type="PANTHER" id="PTHR22604">
    <property type="entry name" value="OXIDOREDUCTASES"/>
    <property type="match status" value="1"/>
</dbReference>
<dbReference type="InterPro" id="IPR055170">
    <property type="entry name" value="GFO_IDH_MocA-like_dom"/>
</dbReference>
<dbReference type="PANTHER" id="PTHR22604:SF105">
    <property type="entry name" value="TRANS-1,2-DIHYDROBENZENE-1,2-DIOL DEHYDROGENASE"/>
    <property type="match status" value="1"/>
</dbReference>
<dbReference type="Gene3D" id="3.30.360.10">
    <property type="entry name" value="Dihydrodipicolinate Reductase, domain 2"/>
    <property type="match status" value="1"/>
</dbReference>
<feature type="domain" description="Gfo/Idh/MocA-like oxidoreductase N-terminal" evidence="7">
    <location>
        <begin position="7"/>
        <end position="144"/>
    </location>
</feature>
<dbReference type="GO" id="GO:0000166">
    <property type="term" value="F:nucleotide binding"/>
    <property type="evidence" value="ECO:0007669"/>
    <property type="project" value="InterPro"/>
</dbReference>
<dbReference type="EMBL" id="CABFWN010000005">
    <property type="protein sequence ID" value="VUG19685.1"/>
    <property type="molecule type" value="Genomic_DNA"/>
</dbReference>
<feature type="domain" description="GFO/IDH/MocA-like oxidoreductase" evidence="8">
    <location>
        <begin position="168"/>
        <end position="285"/>
    </location>
</feature>
<dbReference type="Pfam" id="PF22725">
    <property type="entry name" value="GFO_IDH_MocA_C3"/>
    <property type="match status" value="1"/>
</dbReference>
<dbReference type="InterPro" id="IPR050984">
    <property type="entry name" value="Gfo/Idh/MocA_domain"/>
</dbReference>
<proteinExistence type="inferred from homology"/>
<evidence type="ECO:0000259" key="8">
    <source>
        <dbReference type="Pfam" id="PF22725"/>
    </source>
</evidence>
<evidence type="ECO:0000256" key="6">
    <source>
        <dbReference type="SAM" id="Phobius"/>
    </source>
</evidence>
<keyword evidence="2" id="KW-0560">Oxidoreductase</keyword>
<dbReference type="InterPro" id="IPR000683">
    <property type="entry name" value="Gfo/Idh/MocA-like_OxRdtase_N"/>
</dbReference>
<evidence type="ECO:0000256" key="1">
    <source>
        <dbReference type="ARBA" id="ARBA00010928"/>
    </source>
</evidence>
<dbReference type="Pfam" id="PF01408">
    <property type="entry name" value="GFO_IDH_MocA"/>
    <property type="match status" value="1"/>
</dbReference>
<reference evidence="9 10" key="1">
    <citation type="submission" date="2019-07" db="EMBL/GenBank/DDBJ databases">
        <authorList>
            <person name="Friedrich A."/>
            <person name="Schacherer J."/>
        </authorList>
    </citation>
    <scope>NUCLEOTIDE SEQUENCE [LARGE SCALE GENOMIC DNA]</scope>
</reference>
<name>A0A7D9H6K2_DEKBR</name>
<dbReference type="EC" id="1.1.1.179" evidence="3"/>
<dbReference type="SUPFAM" id="SSF55347">
    <property type="entry name" value="Glyceraldehyde-3-phosphate dehydrogenase-like, C-terminal domain"/>
    <property type="match status" value="1"/>
</dbReference>
<evidence type="ECO:0000256" key="3">
    <source>
        <dbReference type="ARBA" id="ARBA00038984"/>
    </source>
</evidence>
<gene>
    <name evidence="9" type="ORF">DEBR0S5_09252G</name>
</gene>
<organism evidence="9 10">
    <name type="scientific">Dekkera bruxellensis</name>
    <name type="common">Brettanomyces custersii</name>
    <dbReference type="NCBI Taxonomy" id="5007"/>
    <lineage>
        <taxon>Eukaryota</taxon>
        <taxon>Fungi</taxon>
        <taxon>Dikarya</taxon>
        <taxon>Ascomycota</taxon>
        <taxon>Saccharomycotina</taxon>
        <taxon>Pichiomycetes</taxon>
        <taxon>Pichiales</taxon>
        <taxon>Pichiaceae</taxon>
        <taxon>Brettanomyces</taxon>
    </lineage>
</organism>
<evidence type="ECO:0000256" key="4">
    <source>
        <dbReference type="ARBA" id="ARBA00042988"/>
    </source>
</evidence>
<dbReference type="InterPro" id="IPR036291">
    <property type="entry name" value="NAD(P)-bd_dom_sf"/>
</dbReference>
<sequence length="371" mass="41805">MTDQIIINWAVLGPGRIAETFVNDLLHSKDKLRPEVNSGKIKHQLIAVASHSSLENAERFKKESIHEESNDLIKCYGNYDEVLNNPKVDIVYIATVNSTHFSICYQALQHNKNVLMEKPFTVNHKQAEILTALAKKKNLFLMEAYWTRYNPVYQDVYKYLFTDNRTGDESSIGDIKRIVTDLSYVFDEADPQMNRIYNPALGGGVLLDIGIYALYWVLGFIGKPGRKLAFPQINASAALADTGVDISTAAVLKFENGKLGVSSCSGYFTNEARRVLINGTKGSVEVDDSCRPNEYWIYDDNHKLVIHKAYTYDGKGMFFETDHVALCLAKGLKESPLHTMDDALLMSNVLDTIREQINNRYPDNIESTDIA</sequence>
<protein>
    <recommendedName>
        <fullName evidence="3">D-xylose 1-dehydrogenase (NADP(+), D-xylono-1,5-lactone-forming)</fullName>
        <ecNumber evidence="3">1.1.1.179</ecNumber>
    </recommendedName>
    <alternativeName>
        <fullName evidence="4">D-xylose-NADP dehydrogenase</fullName>
    </alternativeName>
</protein>
<evidence type="ECO:0000256" key="5">
    <source>
        <dbReference type="ARBA" id="ARBA00049233"/>
    </source>
</evidence>
<dbReference type="Proteomes" id="UP000478008">
    <property type="component" value="Unassembled WGS sequence"/>
</dbReference>
<evidence type="ECO:0000256" key="2">
    <source>
        <dbReference type="ARBA" id="ARBA00023002"/>
    </source>
</evidence>
<evidence type="ECO:0000313" key="9">
    <source>
        <dbReference type="EMBL" id="VUG19685.1"/>
    </source>
</evidence>